<dbReference type="SFLD" id="SFLDS00029">
    <property type="entry name" value="Radical_SAM"/>
    <property type="match status" value="1"/>
</dbReference>
<gene>
    <name evidence="10" type="ORF">CG710_016920</name>
</gene>
<dbReference type="Proteomes" id="UP000216411">
    <property type="component" value="Unassembled WGS sequence"/>
</dbReference>
<dbReference type="PANTHER" id="PTHR43409:SF7">
    <property type="entry name" value="BLL1977 PROTEIN"/>
    <property type="match status" value="1"/>
</dbReference>
<dbReference type="EMBL" id="NOKA02000052">
    <property type="protein sequence ID" value="RDY30016.1"/>
    <property type="molecule type" value="Genomic_DNA"/>
</dbReference>
<dbReference type="GO" id="GO:0003824">
    <property type="term" value="F:catalytic activity"/>
    <property type="evidence" value="ECO:0007669"/>
    <property type="project" value="InterPro"/>
</dbReference>
<dbReference type="Gene3D" id="3.40.50.280">
    <property type="entry name" value="Cobalamin-binding domain"/>
    <property type="match status" value="1"/>
</dbReference>
<keyword evidence="5" id="KW-0479">Metal-binding</keyword>
<dbReference type="PROSITE" id="PS51918">
    <property type="entry name" value="RADICAL_SAM"/>
    <property type="match status" value="1"/>
</dbReference>
<dbReference type="Gene3D" id="3.80.30.20">
    <property type="entry name" value="tm_1862 like domain"/>
    <property type="match status" value="1"/>
</dbReference>
<dbReference type="InterPro" id="IPR006638">
    <property type="entry name" value="Elp3/MiaA/NifB-like_rSAM"/>
</dbReference>
<dbReference type="SFLD" id="SFLDG01123">
    <property type="entry name" value="methyltransferase_(Class_B)"/>
    <property type="match status" value="1"/>
</dbReference>
<dbReference type="GO" id="GO:0051539">
    <property type="term" value="F:4 iron, 4 sulfur cluster binding"/>
    <property type="evidence" value="ECO:0007669"/>
    <property type="project" value="UniProtKB-KW"/>
</dbReference>
<evidence type="ECO:0000256" key="2">
    <source>
        <dbReference type="ARBA" id="ARBA00022603"/>
    </source>
</evidence>
<dbReference type="SUPFAM" id="SSF52242">
    <property type="entry name" value="Cobalamin (vitamin B12)-binding domain"/>
    <property type="match status" value="1"/>
</dbReference>
<feature type="domain" description="Radical SAM core" evidence="9">
    <location>
        <begin position="185"/>
        <end position="409"/>
    </location>
</feature>
<dbReference type="InterPro" id="IPR051198">
    <property type="entry name" value="BchE-like"/>
</dbReference>
<name>A0A371JBH2_9FIRM</name>
<evidence type="ECO:0000256" key="4">
    <source>
        <dbReference type="ARBA" id="ARBA00022691"/>
    </source>
</evidence>
<dbReference type="Pfam" id="PF02310">
    <property type="entry name" value="B12-binding"/>
    <property type="match status" value="1"/>
</dbReference>
<keyword evidence="6" id="KW-0408">Iron</keyword>
<keyword evidence="3" id="KW-0808">Transferase</keyword>
<dbReference type="GO" id="GO:0031419">
    <property type="term" value="F:cobalamin binding"/>
    <property type="evidence" value="ECO:0007669"/>
    <property type="project" value="InterPro"/>
</dbReference>
<dbReference type="GO" id="GO:0046872">
    <property type="term" value="F:metal ion binding"/>
    <property type="evidence" value="ECO:0007669"/>
    <property type="project" value="UniProtKB-KW"/>
</dbReference>
<accession>A0A371JBH2</accession>
<comment type="caution">
    <text evidence="10">The sequence shown here is derived from an EMBL/GenBank/DDBJ whole genome shotgun (WGS) entry which is preliminary data.</text>
</comment>
<sequence>MRKTVLLINTPSTRGNRDLGAAIASMPPLGQMYIASYLKKNGYQVEIWDFAVLRLTQDEFLSRIQKLDPMVIGISSFYESWTTMKNLCEIVKIKFPEIYIAIGGNGATFSYEEILKETRVDYVMLGEGEKSFLSICEYLQNERQDLDDVAGLAYWDGDKVHVTKASRIDNLDELPFPDRHLIDINKYTYPFTICTTRGCVGQCRFCSSKAFYGKKIIFRSVENIIEEIKLLMKDFFINQFFIIDDSFTINKMRALYFCEELNKLEREFIWFCEARADTADKELLTALRNAGCFKIQFGMESGNNEILKSIGKQTTVEQIEQAVKIASKLGMEINLSFIVGHADDTVETINETFDFAYKMRNLYGANVLCSINTPYPGTYNFEHTEELGIKILTKKWDYYSMNSCIIDTKNLDHMKINKMFYEFHSKGK</sequence>
<evidence type="ECO:0000259" key="8">
    <source>
        <dbReference type="PROSITE" id="PS51332"/>
    </source>
</evidence>
<evidence type="ECO:0000256" key="6">
    <source>
        <dbReference type="ARBA" id="ARBA00023004"/>
    </source>
</evidence>
<dbReference type="InterPro" id="IPR036724">
    <property type="entry name" value="Cobalamin-bd_sf"/>
</dbReference>
<proteinExistence type="predicted"/>
<dbReference type="InterPro" id="IPR007197">
    <property type="entry name" value="rSAM"/>
</dbReference>
<keyword evidence="11" id="KW-1185">Reference proteome</keyword>
<dbReference type="InterPro" id="IPR023404">
    <property type="entry name" value="rSAM_horseshoe"/>
</dbReference>
<feature type="domain" description="B12-binding" evidence="8">
    <location>
        <begin position="14"/>
        <end position="146"/>
    </location>
</feature>
<keyword evidence="7" id="KW-0411">Iron-sulfur</keyword>
<dbReference type="CDD" id="cd02068">
    <property type="entry name" value="radical_SAM_B12_BD"/>
    <property type="match status" value="1"/>
</dbReference>
<evidence type="ECO:0000256" key="3">
    <source>
        <dbReference type="ARBA" id="ARBA00022679"/>
    </source>
</evidence>
<dbReference type="SMART" id="SM00729">
    <property type="entry name" value="Elp3"/>
    <property type="match status" value="1"/>
</dbReference>
<evidence type="ECO:0000256" key="1">
    <source>
        <dbReference type="ARBA" id="ARBA00001966"/>
    </source>
</evidence>
<evidence type="ECO:0000256" key="5">
    <source>
        <dbReference type="ARBA" id="ARBA00022723"/>
    </source>
</evidence>
<dbReference type="OrthoDB" id="9801659at2"/>
<keyword evidence="2" id="KW-0489">Methyltransferase</keyword>
<evidence type="ECO:0000259" key="9">
    <source>
        <dbReference type="PROSITE" id="PS51918"/>
    </source>
</evidence>
<evidence type="ECO:0000256" key="7">
    <source>
        <dbReference type="ARBA" id="ARBA00023014"/>
    </source>
</evidence>
<dbReference type="InterPro" id="IPR006158">
    <property type="entry name" value="Cobalamin-bd"/>
</dbReference>
<dbReference type="CDD" id="cd01335">
    <property type="entry name" value="Radical_SAM"/>
    <property type="match status" value="1"/>
</dbReference>
<evidence type="ECO:0000313" key="10">
    <source>
        <dbReference type="EMBL" id="RDY30016.1"/>
    </source>
</evidence>
<dbReference type="InterPro" id="IPR034466">
    <property type="entry name" value="Methyltransferase_Class_B"/>
</dbReference>
<dbReference type="AlphaFoldDB" id="A0A371JBH2"/>
<dbReference type="PROSITE" id="PS51332">
    <property type="entry name" value="B12_BINDING"/>
    <property type="match status" value="1"/>
</dbReference>
<dbReference type="RefSeq" id="WP_094377451.1">
    <property type="nucleotide sequence ID" value="NZ_NOKA02000052.1"/>
</dbReference>
<dbReference type="SFLD" id="SFLDG01082">
    <property type="entry name" value="B12-binding_domain_containing"/>
    <property type="match status" value="1"/>
</dbReference>
<organism evidence="10 11">
    <name type="scientific">Lachnotalea glycerini</name>
    <dbReference type="NCBI Taxonomy" id="1763509"/>
    <lineage>
        <taxon>Bacteria</taxon>
        <taxon>Bacillati</taxon>
        <taxon>Bacillota</taxon>
        <taxon>Clostridia</taxon>
        <taxon>Lachnospirales</taxon>
        <taxon>Lachnospiraceae</taxon>
        <taxon>Lachnotalea</taxon>
    </lineage>
</organism>
<protein>
    <submittedName>
        <fullName evidence="10">Radical SAM protein</fullName>
    </submittedName>
</protein>
<dbReference type="Pfam" id="PF04055">
    <property type="entry name" value="Radical_SAM"/>
    <property type="match status" value="1"/>
</dbReference>
<dbReference type="SUPFAM" id="SSF102114">
    <property type="entry name" value="Radical SAM enzymes"/>
    <property type="match status" value="1"/>
</dbReference>
<dbReference type="PANTHER" id="PTHR43409">
    <property type="entry name" value="ANAEROBIC MAGNESIUM-PROTOPORPHYRIN IX MONOMETHYL ESTER CYCLASE-RELATED"/>
    <property type="match status" value="1"/>
</dbReference>
<evidence type="ECO:0000313" key="11">
    <source>
        <dbReference type="Proteomes" id="UP000216411"/>
    </source>
</evidence>
<reference evidence="10 11" key="1">
    <citation type="journal article" date="2017" name="Genome Announc.">
        <title>Draft Genome Sequence of a Sporulating and Motile Strain of Lachnotalea glycerini Isolated from Water in Quebec City, Canada.</title>
        <authorList>
            <person name="Maheux A.F."/>
            <person name="Boudreau D.K."/>
            <person name="Berube E."/>
            <person name="Boissinot M."/>
            <person name="Raymond F."/>
            <person name="Brodeur S."/>
            <person name="Corbeil J."/>
            <person name="Isabel S."/>
            <person name="Omar R.F."/>
            <person name="Bergeron M.G."/>
        </authorList>
    </citation>
    <scope>NUCLEOTIDE SEQUENCE [LARGE SCALE GENOMIC DNA]</scope>
    <source>
        <strain evidence="10 11">CCRI-19302</strain>
    </source>
</reference>
<comment type="cofactor">
    <cofactor evidence="1">
        <name>[4Fe-4S] cluster</name>
        <dbReference type="ChEBI" id="CHEBI:49883"/>
    </cofactor>
</comment>
<dbReference type="InterPro" id="IPR058240">
    <property type="entry name" value="rSAM_sf"/>
</dbReference>
<keyword evidence="4" id="KW-0949">S-adenosyl-L-methionine</keyword>